<name>A0AAJ7ITU2_9HYME</name>
<dbReference type="GeneID" id="108622908"/>
<dbReference type="Gene3D" id="2.10.90.10">
    <property type="entry name" value="Cystine-knot cytokines"/>
    <property type="match status" value="1"/>
</dbReference>
<feature type="domain" description="Platelet-derived growth factor (PDGF) family profile" evidence="2">
    <location>
        <begin position="72"/>
        <end position="148"/>
    </location>
</feature>
<gene>
    <name evidence="4" type="primary">LOC108622908</name>
</gene>
<dbReference type="RefSeq" id="XP_017876527.1">
    <property type="nucleotide sequence ID" value="XM_018021038.2"/>
</dbReference>
<feature type="chain" id="PRO_5042554632" evidence="1">
    <location>
        <begin position="23"/>
        <end position="161"/>
    </location>
</feature>
<dbReference type="InterPro" id="IPR029034">
    <property type="entry name" value="Cystine-knot_cytokine"/>
</dbReference>
<organism evidence="3 4">
    <name type="scientific">Ceratina calcarata</name>
    <dbReference type="NCBI Taxonomy" id="156304"/>
    <lineage>
        <taxon>Eukaryota</taxon>
        <taxon>Metazoa</taxon>
        <taxon>Ecdysozoa</taxon>
        <taxon>Arthropoda</taxon>
        <taxon>Hexapoda</taxon>
        <taxon>Insecta</taxon>
        <taxon>Pterygota</taxon>
        <taxon>Neoptera</taxon>
        <taxon>Endopterygota</taxon>
        <taxon>Hymenoptera</taxon>
        <taxon>Apocrita</taxon>
        <taxon>Aculeata</taxon>
        <taxon>Apoidea</taxon>
        <taxon>Anthophila</taxon>
        <taxon>Apidae</taxon>
        <taxon>Ceratina</taxon>
        <taxon>Zadontomerus</taxon>
    </lineage>
</organism>
<dbReference type="KEGG" id="ccal:108622908"/>
<feature type="signal peptide" evidence="1">
    <location>
        <begin position="1"/>
        <end position="22"/>
    </location>
</feature>
<sequence length="161" mass="18679">MTSGSSRFSLIKLMILVPLTLDNMVLPAATNRYPHHQVERKINMEQSKNISDEFICKEVQLRSYVLDDLFQKAYPNQGMYIYHPMYVVLKRCDGHSGCCNSSLSRCAPVTIVYDDVEVKIGSFINDLKIRGWIRVEQHRECSCKPTSKKEKFEREPEVFLL</sequence>
<keyword evidence="1" id="KW-0732">Signal</keyword>
<dbReference type="GO" id="GO:0016020">
    <property type="term" value="C:membrane"/>
    <property type="evidence" value="ECO:0007669"/>
    <property type="project" value="InterPro"/>
</dbReference>
<dbReference type="PROSITE" id="PS50278">
    <property type="entry name" value="PDGF_2"/>
    <property type="match status" value="1"/>
</dbReference>
<reference evidence="4" key="1">
    <citation type="submission" date="2025-08" db="UniProtKB">
        <authorList>
            <consortium name="RefSeq"/>
        </authorList>
    </citation>
    <scope>IDENTIFICATION</scope>
    <source>
        <tissue evidence="4">Whole body</tissue>
    </source>
</reference>
<dbReference type="GO" id="GO:0008083">
    <property type="term" value="F:growth factor activity"/>
    <property type="evidence" value="ECO:0007669"/>
    <property type="project" value="InterPro"/>
</dbReference>
<proteinExistence type="predicted"/>
<evidence type="ECO:0000259" key="2">
    <source>
        <dbReference type="PROSITE" id="PS50278"/>
    </source>
</evidence>
<keyword evidence="3" id="KW-1185">Reference proteome</keyword>
<evidence type="ECO:0000256" key="1">
    <source>
        <dbReference type="SAM" id="SignalP"/>
    </source>
</evidence>
<dbReference type="Pfam" id="PF00341">
    <property type="entry name" value="PDGF"/>
    <property type="match status" value="1"/>
</dbReference>
<dbReference type="SUPFAM" id="SSF57501">
    <property type="entry name" value="Cystine-knot cytokines"/>
    <property type="match status" value="1"/>
</dbReference>
<dbReference type="InterPro" id="IPR000072">
    <property type="entry name" value="PDGF/VEGF_dom"/>
</dbReference>
<protein>
    <submittedName>
        <fullName evidence="4">Platelet-derived growth factor subunit A-like</fullName>
    </submittedName>
</protein>
<accession>A0AAJ7ITU2</accession>
<evidence type="ECO:0000313" key="3">
    <source>
        <dbReference type="Proteomes" id="UP000694925"/>
    </source>
</evidence>
<evidence type="ECO:0000313" key="4">
    <source>
        <dbReference type="RefSeq" id="XP_017876527.1"/>
    </source>
</evidence>
<dbReference type="AlphaFoldDB" id="A0AAJ7ITU2"/>
<dbReference type="Proteomes" id="UP000694925">
    <property type="component" value="Unplaced"/>
</dbReference>